<protein>
    <submittedName>
        <fullName evidence="1">Uncharacterized protein</fullName>
    </submittedName>
</protein>
<dbReference type="Proteomes" id="UP001162992">
    <property type="component" value="Chromosome 1"/>
</dbReference>
<reference evidence="2" key="1">
    <citation type="journal article" date="2024" name="Proc. Natl. Acad. Sci. U.S.A.">
        <title>Extraordinary preservation of gene collinearity over three hundred million years revealed in homosporous lycophytes.</title>
        <authorList>
            <person name="Li C."/>
            <person name="Wickell D."/>
            <person name="Kuo L.Y."/>
            <person name="Chen X."/>
            <person name="Nie B."/>
            <person name="Liao X."/>
            <person name="Peng D."/>
            <person name="Ji J."/>
            <person name="Jenkins J."/>
            <person name="Williams M."/>
            <person name="Shu S."/>
            <person name="Plott C."/>
            <person name="Barry K."/>
            <person name="Rajasekar S."/>
            <person name="Grimwood J."/>
            <person name="Han X."/>
            <person name="Sun S."/>
            <person name="Hou Z."/>
            <person name="He W."/>
            <person name="Dai G."/>
            <person name="Sun C."/>
            <person name="Schmutz J."/>
            <person name="Leebens-Mack J.H."/>
            <person name="Li F.W."/>
            <person name="Wang L."/>
        </authorList>
    </citation>
    <scope>NUCLEOTIDE SEQUENCE [LARGE SCALE GENOMIC DNA]</scope>
    <source>
        <strain evidence="2">cv. PW_Plant_1</strain>
    </source>
</reference>
<evidence type="ECO:0000313" key="1">
    <source>
        <dbReference type="EMBL" id="KAJ7571050.1"/>
    </source>
</evidence>
<evidence type="ECO:0000313" key="2">
    <source>
        <dbReference type="Proteomes" id="UP001162992"/>
    </source>
</evidence>
<name>A0ACC2EX36_DIPCM</name>
<dbReference type="EMBL" id="CM055092">
    <property type="protein sequence ID" value="KAJ7571050.1"/>
    <property type="molecule type" value="Genomic_DNA"/>
</dbReference>
<accession>A0ACC2EX36</accession>
<comment type="caution">
    <text evidence="1">The sequence shown here is derived from an EMBL/GenBank/DDBJ whole genome shotgun (WGS) entry which is preliminary data.</text>
</comment>
<proteinExistence type="predicted"/>
<keyword evidence="2" id="KW-1185">Reference proteome</keyword>
<sequence length="237" mass="26425">MAMAMAPTAVVCPCSGLRASPRARPSLRSSFFGSSAASCARERVAMMPGRRGGALSVRCGGAFIPAEHRWMYEGIESLGPDIWNKTWYPKASDHENVKKQWYVVDAADKRLGRLASTIAIYIRGKNLPTYTPSVDMGAYVIVVNAEKVAVTGKKRTQKVYRRHSGRPGGLKVETFDQLQKRIPERIVEHAVRGMLPKGRLGRRLFTHLKVFKGPEHPHIAQQPKPLPIMDKRINIVQ</sequence>
<gene>
    <name evidence="1" type="ORF">O6H91_01G146700</name>
</gene>
<organism evidence="1 2">
    <name type="scientific">Diphasiastrum complanatum</name>
    <name type="common">Issler's clubmoss</name>
    <name type="synonym">Lycopodium complanatum</name>
    <dbReference type="NCBI Taxonomy" id="34168"/>
    <lineage>
        <taxon>Eukaryota</taxon>
        <taxon>Viridiplantae</taxon>
        <taxon>Streptophyta</taxon>
        <taxon>Embryophyta</taxon>
        <taxon>Tracheophyta</taxon>
        <taxon>Lycopodiopsida</taxon>
        <taxon>Lycopodiales</taxon>
        <taxon>Lycopodiaceae</taxon>
        <taxon>Lycopodioideae</taxon>
        <taxon>Diphasiastrum</taxon>
    </lineage>
</organism>